<feature type="compositionally biased region" description="Polar residues" evidence="7">
    <location>
        <begin position="44"/>
        <end position="65"/>
    </location>
</feature>
<dbReference type="GO" id="GO:0005634">
    <property type="term" value="C:nucleus"/>
    <property type="evidence" value="ECO:0007669"/>
    <property type="project" value="UniProtKB-SubCell"/>
</dbReference>
<dbReference type="Proteomes" id="UP000253472">
    <property type="component" value="Unassembled WGS sequence"/>
</dbReference>
<accession>A0A367XYY1</accession>
<dbReference type="EMBL" id="QLNQ01000027">
    <property type="protein sequence ID" value="RCK58813.1"/>
    <property type="molecule type" value="Genomic_DNA"/>
</dbReference>
<dbReference type="AlphaFoldDB" id="A0A367XYY1"/>
<dbReference type="Pfam" id="PF08591">
    <property type="entry name" value="RNR_inhib"/>
    <property type="match status" value="1"/>
</dbReference>
<organism evidence="8 9">
    <name type="scientific">Candida viswanathii</name>
    <dbReference type="NCBI Taxonomy" id="5486"/>
    <lineage>
        <taxon>Eukaryota</taxon>
        <taxon>Fungi</taxon>
        <taxon>Dikarya</taxon>
        <taxon>Ascomycota</taxon>
        <taxon>Saccharomycotina</taxon>
        <taxon>Pichiomycetes</taxon>
        <taxon>Debaryomycetaceae</taxon>
        <taxon>Candida/Lodderomyces clade</taxon>
        <taxon>Candida</taxon>
    </lineage>
</organism>
<evidence type="ECO:0000313" key="8">
    <source>
        <dbReference type="EMBL" id="RCK58813.1"/>
    </source>
</evidence>
<evidence type="ECO:0000256" key="6">
    <source>
        <dbReference type="ARBA" id="ARBA00023242"/>
    </source>
</evidence>
<evidence type="ECO:0000256" key="1">
    <source>
        <dbReference type="ARBA" id="ARBA00004123"/>
    </source>
</evidence>
<proteinExistence type="inferred from homology"/>
<evidence type="ECO:0000256" key="4">
    <source>
        <dbReference type="ARBA" id="ARBA00021625"/>
    </source>
</evidence>
<name>A0A367XYY1_9ASCO</name>
<protein>
    <recommendedName>
        <fullName evidence="4">Damage-regulated import facilitator 1</fullName>
    </recommendedName>
</protein>
<dbReference type="PANTHER" id="PTHR28081">
    <property type="entry name" value="DAMAGE-REGULATED IMPORT FACILITATOR 1-RELATED"/>
    <property type="match status" value="1"/>
</dbReference>
<evidence type="ECO:0000256" key="3">
    <source>
        <dbReference type="ARBA" id="ARBA00005459"/>
    </source>
</evidence>
<evidence type="ECO:0000256" key="2">
    <source>
        <dbReference type="ARBA" id="ARBA00004496"/>
    </source>
</evidence>
<keyword evidence="9" id="KW-1185">Reference proteome</keyword>
<dbReference type="InterPro" id="IPR013900">
    <property type="entry name" value="RNR_inhibitor"/>
</dbReference>
<comment type="similarity">
    <text evidence="3">Belongs to the DIF1/spd1 family.</text>
</comment>
<evidence type="ECO:0000256" key="5">
    <source>
        <dbReference type="ARBA" id="ARBA00022490"/>
    </source>
</evidence>
<dbReference type="GO" id="GO:0008104">
    <property type="term" value="P:intracellular protein localization"/>
    <property type="evidence" value="ECO:0007669"/>
    <property type="project" value="TreeGrafter"/>
</dbReference>
<gene>
    <name evidence="8" type="primary">DIF1</name>
    <name evidence="8" type="ORF">Cantr_07033</name>
</gene>
<feature type="region of interest" description="Disordered" evidence="7">
    <location>
        <begin position="42"/>
        <end position="72"/>
    </location>
</feature>
<dbReference type="GO" id="GO:0005737">
    <property type="term" value="C:cytoplasm"/>
    <property type="evidence" value="ECO:0007669"/>
    <property type="project" value="UniProtKB-SubCell"/>
</dbReference>
<evidence type="ECO:0000313" key="9">
    <source>
        <dbReference type="Proteomes" id="UP000253472"/>
    </source>
</evidence>
<comment type="subcellular location">
    <subcellularLocation>
        <location evidence="2">Cytoplasm</location>
    </subcellularLocation>
    <subcellularLocation>
        <location evidence="1">Nucleus</location>
    </subcellularLocation>
</comment>
<evidence type="ECO:0000256" key="7">
    <source>
        <dbReference type="SAM" id="MobiDB-lite"/>
    </source>
</evidence>
<keyword evidence="6" id="KW-0539">Nucleus</keyword>
<feature type="region of interest" description="Disordered" evidence="7">
    <location>
        <begin position="1"/>
        <end position="21"/>
    </location>
</feature>
<keyword evidence="5" id="KW-0963">Cytoplasm</keyword>
<reference evidence="8 9" key="1">
    <citation type="submission" date="2018-06" db="EMBL/GenBank/DDBJ databases">
        <title>Whole genome sequencing of Candida tropicalis (genome annotated by CSBL at Korea University).</title>
        <authorList>
            <person name="Ahn J."/>
        </authorList>
    </citation>
    <scope>NUCLEOTIDE SEQUENCE [LARGE SCALE GENOMIC DNA]</scope>
    <source>
        <strain evidence="8 9">ATCC 20962</strain>
    </source>
</reference>
<sequence>MSQQRIKRQMQTAIQPAAPMNPDVAALPSVAMRIRKAVSEGYQLPTNNSQQQQFQRVPLPNNMTTPPELIDSYSTRTTSNLEEWDSYYKIQNAPVQTLPGTNYLKRKFDDEKSVELSQYQARYGELRFNEEF</sequence>
<comment type="caution">
    <text evidence="8">The sequence shown here is derived from an EMBL/GenBank/DDBJ whole genome shotgun (WGS) entry which is preliminary data.</text>
</comment>
<dbReference type="OrthoDB" id="4072855at2759"/>
<dbReference type="GO" id="GO:1990846">
    <property type="term" value="F:ribonucleoside-diphosphate reductase inhibitor activity"/>
    <property type="evidence" value="ECO:0007669"/>
    <property type="project" value="TreeGrafter"/>
</dbReference>
<dbReference type="PANTHER" id="PTHR28081:SF1">
    <property type="entry name" value="DAMAGE-REGULATED IMPORT FACILITATOR 1"/>
    <property type="match status" value="1"/>
</dbReference>